<comment type="caution">
    <text evidence="2">The sequence shown here is derived from an EMBL/GenBank/DDBJ whole genome shotgun (WGS) entry which is preliminary data.</text>
</comment>
<keyword evidence="3" id="KW-1185">Reference proteome</keyword>
<feature type="chain" id="PRO_5040251606" description="AA1-like domain-containing protein" evidence="1">
    <location>
        <begin position="24"/>
        <end position="127"/>
    </location>
</feature>
<proteinExistence type="predicted"/>
<feature type="signal peptide" evidence="1">
    <location>
        <begin position="1"/>
        <end position="23"/>
    </location>
</feature>
<gene>
    <name evidence="2" type="ORF">CKM354_001298000</name>
</gene>
<dbReference type="Proteomes" id="UP000825890">
    <property type="component" value="Unassembled WGS sequence"/>
</dbReference>
<evidence type="ECO:0000313" key="3">
    <source>
        <dbReference type="Proteomes" id="UP000825890"/>
    </source>
</evidence>
<dbReference type="GeneID" id="68298555"/>
<name>A0A9P3FN22_9PEZI</name>
<keyword evidence="1" id="KW-0732">Signal</keyword>
<sequence length="127" mass="13493">MRLSTTTLSTLLSTLLLTTPTLSQGSGPAPTCPFRVCANIEEIASRSWVVHDALLDVGNGPGPATTKAKIKIEGYYSTEEYATGNSGPKQWSCAAGVAEFKPITRGAGYEYKYNALYGIDAVVRIAC</sequence>
<protein>
    <recommendedName>
        <fullName evidence="4">AA1-like domain-containing protein</fullName>
    </recommendedName>
</protein>
<evidence type="ECO:0000256" key="1">
    <source>
        <dbReference type="SAM" id="SignalP"/>
    </source>
</evidence>
<dbReference type="RefSeq" id="XP_044664451.1">
    <property type="nucleotide sequence ID" value="XM_044808516.1"/>
</dbReference>
<dbReference type="EMBL" id="BOLY01000009">
    <property type="protein sequence ID" value="GIZ49964.1"/>
    <property type="molecule type" value="Genomic_DNA"/>
</dbReference>
<reference evidence="2 3" key="1">
    <citation type="submission" date="2021-01" db="EMBL/GenBank/DDBJ databases">
        <title>Cercospora kikuchii MAFF 305040 whole genome shotgun sequence.</title>
        <authorList>
            <person name="Kashiwa T."/>
            <person name="Suzuki T."/>
        </authorList>
    </citation>
    <scope>NUCLEOTIDE SEQUENCE [LARGE SCALE GENOMIC DNA]</scope>
    <source>
        <strain evidence="2 3">MAFF 305040</strain>
    </source>
</reference>
<evidence type="ECO:0008006" key="4">
    <source>
        <dbReference type="Google" id="ProtNLM"/>
    </source>
</evidence>
<dbReference type="AlphaFoldDB" id="A0A9P3FN22"/>
<evidence type="ECO:0000313" key="2">
    <source>
        <dbReference type="EMBL" id="GIZ49964.1"/>
    </source>
</evidence>
<accession>A0A9P3FN22</accession>
<organism evidence="2 3">
    <name type="scientific">Cercospora kikuchii</name>
    <dbReference type="NCBI Taxonomy" id="84275"/>
    <lineage>
        <taxon>Eukaryota</taxon>
        <taxon>Fungi</taxon>
        <taxon>Dikarya</taxon>
        <taxon>Ascomycota</taxon>
        <taxon>Pezizomycotina</taxon>
        <taxon>Dothideomycetes</taxon>
        <taxon>Dothideomycetidae</taxon>
        <taxon>Mycosphaerellales</taxon>
        <taxon>Mycosphaerellaceae</taxon>
        <taxon>Cercospora</taxon>
    </lineage>
</organism>